<dbReference type="GO" id="GO:0005886">
    <property type="term" value="C:plasma membrane"/>
    <property type="evidence" value="ECO:0007669"/>
    <property type="project" value="TreeGrafter"/>
</dbReference>
<comment type="caution">
    <text evidence="2">The sequence shown here is derived from an EMBL/GenBank/DDBJ whole genome shotgun (WGS) entry which is preliminary data.</text>
</comment>
<reference evidence="2 3" key="1">
    <citation type="submission" date="2017-11" db="EMBL/GenBank/DDBJ databases">
        <title>Infants hospitalized years apart are colonized by the same room-sourced microbial strains.</title>
        <authorList>
            <person name="Brooks B."/>
            <person name="Olm M.R."/>
            <person name="Firek B.A."/>
            <person name="Baker R."/>
            <person name="Thomas B.C."/>
            <person name="Morowitz M.J."/>
            <person name="Banfield J.F."/>
        </authorList>
    </citation>
    <scope>NUCLEOTIDE SEQUENCE [LARGE SCALE GENOMIC DNA]</scope>
    <source>
        <strain evidence="2">S2_009_000_R2_76</strain>
    </source>
</reference>
<dbReference type="PANTHER" id="PTHR38442">
    <property type="entry name" value="INNER MEMBRANE PROTEIN-RELATED"/>
    <property type="match status" value="1"/>
</dbReference>
<evidence type="ECO:0000313" key="3">
    <source>
        <dbReference type="Proteomes" id="UP000249645"/>
    </source>
</evidence>
<evidence type="ECO:0000256" key="1">
    <source>
        <dbReference type="SAM" id="Phobius"/>
    </source>
</evidence>
<sequence>MPTQKEIQLKKHKTFATGLFLLMVAIYVITVYLSHQPHGAWVGYVHAFSEAAMVGALADWFAVTALFRYPMGLKIPHTNLIENKKNDIGENLGAFVKDNFLTPENIRPYIEKLNIVDWVSKWLKETKNQGLLVAQISLFVKKILVDLDNAEVSGFISKKVTEALRHIDFATMMGKGVHYVIENKEHLKLLDNILPQVKSYAENSQAAIRERVNKQKPLIGFLAGKKISKEFTQGIVDFIEEVDQDKSHWLRKKITEELEKFEVKLETDPKWQETVTKWKDQFIVEEKIEPYVTDAWDSIKKNGIDSLSDEQSVLRKYLISNIEKLAADLQEDDSLRKRINGWVQKFAFTTAMRNRDQVEKVIGATVSQWKGRELSEKLELEIGKDLQYIRVNGTIVGGLVGLLIYILTNLIFS</sequence>
<evidence type="ECO:0000313" key="2">
    <source>
        <dbReference type="EMBL" id="PZP52356.1"/>
    </source>
</evidence>
<dbReference type="EMBL" id="QFOI01000006">
    <property type="protein sequence ID" value="PZP52356.1"/>
    <property type="molecule type" value="Genomic_DNA"/>
</dbReference>
<organism evidence="2 3">
    <name type="scientific">Pseudopedobacter saltans</name>
    <dbReference type="NCBI Taxonomy" id="151895"/>
    <lineage>
        <taxon>Bacteria</taxon>
        <taxon>Pseudomonadati</taxon>
        <taxon>Bacteroidota</taxon>
        <taxon>Sphingobacteriia</taxon>
        <taxon>Sphingobacteriales</taxon>
        <taxon>Sphingobacteriaceae</taxon>
        <taxon>Pseudopedobacter</taxon>
    </lineage>
</organism>
<feature type="transmembrane region" description="Helical" evidence="1">
    <location>
        <begin position="15"/>
        <end position="35"/>
    </location>
</feature>
<dbReference type="PANTHER" id="PTHR38442:SF1">
    <property type="entry name" value="INNER MEMBRANE PROTEIN"/>
    <property type="match status" value="1"/>
</dbReference>
<feature type="transmembrane region" description="Helical" evidence="1">
    <location>
        <begin position="41"/>
        <end position="67"/>
    </location>
</feature>
<dbReference type="Pfam" id="PF04286">
    <property type="entry name" value="DUF445"/>
    <property type="match status" value="1"/>
</dbReference>
<name>A0A2W5H2T4_9SPHI</name>
<accession>A0A2W5H2T4</accession>
<dbReference type="AlphaFoldDB" id="A0A2W5H2T4"/>
<protein>
    <submittedName>
        <fullName evidence="2">DUF445 domain-containing protein</fullName>
    </submittedName>
</protein>
<keyword evidence="1" id="KW-1133">Transmembrane helix</keyword>
<feature type="transmembrane region" description="Helical" evidence="1">
    <location>
        <begin position="391"/>
        <end position="412"/>
    </location>
</feature>
<keyword evidence="1" id="KW-0472">Membrane</keyword>
<dbReference type="InterPro" id="IPR007383">
    <property type="entry name" value="DUF445"/>
</dbReference>
<gene>
    <name evidence="2" type="ORF">DI598_00885</name>
</gene>
<keyword evidence="1" id="KW-0812">Transmembrane</keyword>
<proteinExistence type="predicted"/>
<dbReference type="Proteomes" id="UP000249645">
    <property type="component" value="Unassembled WGS sequence"/>
</dbReference>